<feature type="transmembrane region" description="Helical" evidence="1">
    <location>
        <begin position="65"/>
        <end position="87"/>
    </location>
</feature>
<dbReference type="Proteomes" id="UP000050580">
    <property type="component" value="Unassembled WGS sequence"/>
</dbReference>
<proteinExistence type="predicted"/>
<feature type="transmembrane region" description="Helical" evidence="1">
    <location>
        <begin position="39"/>
        <end position="59"/>
    </location>
</feature>
<evidence type="ECO:0000313" key="3">
    <source>
        <dbReference type="Proteomes" id="UP000050580"/>
    </source>
</evidence>
<evidence type="ECO:0000313" key="2">
    <source>
        <dbReference type="EMBL" id="KKW68322.1"/>
    </source>
</evidence>
<accession>A0A0U1Q0P2</accession>
<protein>
    <submittedName>
        <fullName evidence="2">Uncharacterized protein</fullName>
    </submittedName>
</protein>
<keyword evidence="1" id="KW-0812">Transmembrane</keyword>
<comment type="caution">
    <text evidence="2">The sequence shown here is derived from an EMBL/GenBank/DDBJ whole genome shotgun (WGS) entry which is preliminary data.</text>
</comment>
<sequence length="241" mass="27095">MTANPVPQRHSGQEEISAFPCMEATSGLRPLQLVLQTGFWCLIMLCTVGAGISILMVTLERPDLSAGMVLLMVTLSALCFGISYAVVKMARKAFKRRCVSVAVDALGLHRRLADGHVETIRYSDLRPAPASAYDVYIQTVYRRPSRLKVHMAQPGRALAQPHTVNCALDFRFTMNRLTLIGHFIRGIRTFRPELRISDTVYTHFFIDPQSHQPLYRQRFISYCIACTATLGIMMLIIFLTS</sequence>
<evidence type="ECO:0000256" key="1">
    <source>
        <dbReference type="SAM" id="Phobius"/>
    </source>
</evidence>
<reference evidence="2 3" key="1">
    <citation type="submission" date="2015-05" db="EMBL/GenBank/DDBJ databases">
        <title>Draft genome sequence of Lampropedia sp. CT6, isolated from the microbial mat of a hot water spring, located at Manikaran, India.</title>
        <authorList>
            <person name="Tripathi C."/>
            <person name="Rani P."/>
            <person name="Mahato N.K."/>
            <person name="Lal R."/>
        </authorList>
    </citation>
    <scope>NUCLEOTIDE SEQUENCE [LARGE SCALE GENOMIC DNA]</scope>
    <source>
        <strain evidence="2 3">CT6</strain>
    </source>
</reference>
<keyword evidence="1" id="KW-0472">Membrane</keyword>
<keyword evidence="1" id="KW-1133">Transmembrane helix</keyword>
<dbReference type="AlphaFoldDB" id="A0A0U1Q0P2"/>
<name>A0A0U1Q0P2_9BURK</name>
<feature type="transmembrane region" description="Helical" evidence="1">
    <location>
        <begin position="219"/>
        <end position="239"/>
    </location>
</feature>
<dbReference type="RefSeq" id="WP_046741381.1">
    <property type="nucleotide sequence ID" value="NZ_LBNQ01000020.1"/>
</dbReference>
<gene>
    <name evidence="2" type="ORF">AAV94_05815</name>
</gene>
<dbReference type="EMBL" id="LBNQ01000020">
    <property type="protein sequence ID" value="KKW68322.1"/>
    <property type="molecule type" value="Genomic_DNA"/>
</dbReference>
<organism evidence="2 3">
    <name type="scientific">Lampropedia cohaerens</name>
    <dbReference type="NCBI Taxonomy" id="1610491"/>
    <lineage>
        <taxon>Bacteria</taxon>
        <taxon>Pseudomonadati</taxon>
        <taxon>Pseudomonadota</taxon>
        <taxon>Betaproteobacteria</taxon>
        <taxon>Burkholderiales</taxon>
        <taxon>Comamonadaceae</taxon>
        <taxon>Lampropedia</taxon>
    </lineage>
</organism>
<keyword evidence="3" id="KW-1185">Reference proteome</keyword>
<dbReference type="STRING" id="1610491.AAV94_05815"/>
<dbReference type="OrthoDB" id="1246885at2"/>